<reference evidence="2" key="1">
    <citation type="journal article" date="2013" name="Science">
        <title>The Amborella genome and the evolution of flowering plants.</title>
        <authorList>
            <consortium name="Amborella Genome Project"/>
        </authorList>
    </citation>
    <scope>NUCLEOTIDE SEQUENCE [LARGE SCALE GENOMIC DNA]</scope>
</reference>
<evidence type="ECO:0000313" key="2">
    <source>
        <dbReference type="Proteomes" id="UP000017836"/>
    </source>
</evidence>
<organism evidence="1 2">
    <name type="scientific">Amborella trichopoda</name>
    <dbReference type="NCBI Taxonomy" id="13333"/>
    <lineage>
        <taxon>Eukaryota</taxon>
        <taxon>Viridiplantae</taxon>
        <taxon>Streptophyta</taxon>
        <taxon>Embryophyta</taxon>
        <taxon>Tracheophyta</taxon>
        <taxon>Spermatophyta</taxon>
        <taxon>Magnoliopsida</taxon>
        <taxon>Amborellales</taxon>
        <taxon>Amborellaceae</taxon>
        <taxon>Amborella</taxon>
    </lineage>
</organism>
<dbReference type="EMBL" id="KI392442">
    <property type="protein sequence ID" value="ERN16590.1"/>
    <property type="molecule type" value="Genomic_DNA"/>
</dbReference>
<gene>
    <name evidence="1" type="ORF">AMTR_s00031p00223630</name>
</gene>
<protein>
    <submittedName>
        <fullName evidence="1">Uncharacterized protein</fullName>
    </submittedName>
</protein>
<name>U5D2Z4_AMBTC</name>
<accession>U5D2Z4</accession>
<dbReference type="AlphaFoldDB" id="U5D2Z4"/>
<evidence type="ECO:0000313" key="1">
    <source>
        <dbReference type="EMBL" id="ERN16590.1"/>
    </source>
</evidence>
<dbReference type="Gramene" id="ERN16590">
    <property type="protein sequence ID" value="ERN16590"/>
    <property type="gene ID" value="AMTR_s00031p00223630"/>
</dbReference>
<dbReference type="HOGENOM" id="CLU_991572_0_0_1"/>
<proteinExistence type="predicted"/>
<dbReference type="Proteomes" id="UP000017836">
    <property type="component" value="Unassembled WGS sequence"/>
</dbReference>
<keyword evidence="2" id="KW-1185">Reference proteome</keyword>
<sequence length="281" mass="29973">MPASTPSPCASLHPSSCANLYLSPSCSRRPKALPCASILPIPTANPLPCASILPIPTRRRCYWHPNILFSPSPPSSTTKLPFFPPFLSISLLLPTILVHLSSLLPDPTNCCCLPPLSQPLALLSVIPTITILHLLLLPFLFNAPQPSSSLCYPPLSPPSPWPATTLELPVTPTPDCSVPPLQPHLSSLHQAFASTAKPSPISALSFATTCFFPHPATISIYLRHSLSSPLPPYFLVLLSPPSSCALSRHSVSSPLTPYFLVLLSPPSSCALSSLPFDAFSL</sequence>